<evidence type="ECO:0000256" key="4">
    <source>
        <dbReference type="ARBA" id="ARBA00022801"/>
    </source>
</evidence>
<dbReference type="Gene3D" id="3.30.379.10">
    <property type="entry name" value="Chitobiase/beta-hexosaminidase domain 2-like"/>
    <property type="match status" value="1"/>
</dbReference>
<name>A0A3L7AET7_9MICO</name>
<feature type="region of interest" description="Disordered" evidence="6">
    <location>
        <begin position="1"/>
        <end position="22"/>
    </location>
</feature>
<dbReference type="GO" id="GO:0004563">
    <property type="term" value="F:beta-N-acetylhexosaminidase activity"/>
    <property type="evidence" value="ECO:0007669"/>
    <property type="project" value="UniProtKB-EC"/>
</dbReference>
<dbReference type="InterPro" id="IPR015883">
    <property type="entry name" value="Glyco_hydro_20_cat"/>
</dbReference>
<dbReference type="RefSeq" id="WP_121647005.1">
    <property type="nucleotide sequence ID" value="NZ_RCUX01000001.1"/>
</dbReference>
<dbReference type="GO" id="GO:0016020">
    <property type="term" value="C:membrane"/>
    <property type="evidence" value="ECO:0007669"/>
    <property type="project" value="TreeGrafter"/>
</dbReference>
<comment type="caution">
    <text evidence="8">The sequence shown here is derived from an EMBL/GenBank/DDBJ whole genome shotgun (WGS) entry which is preliminary data.</text>
</comment>
<evidence type="ECO:0000313" key="9">
    <source>
        <dbReference type="Proteomes" id="UP000272503"/>
    </source>
</evidence>
<dbReference type="InterPro" id="IPR017853">
    <property type="entry name" value="GH"/>
</dbReference>
<dbReference type="Pfam" id="PF00728">
    <property type="entry name" value="Glyco_hydro_20"/>
    <property type="match status" value="2"/>
</dbReference>
<evidence type="ECO:0000256" key="1">
    <source>
        <dbReference type="ARBA" id="ARBA00001231"/>
    </source>
</evidence>
<dbReference type="OrthoDB" id="9763537at2"/>
<evidence type="ECO:0000256" key="6">
    <source>
        <dbReference type="SAM" id="MobiDB-lite"/>
    </source>
</evidence>
<proteinExistence type="inferred from homology"/>
<gene>
    <name evidence="8" type="ORF">D9V32_00845</name>
</gene>
<dbReference type="GO" id="GO:0005975">
    <property type="term" value="P:carbohydrate metabolic process"/>
    <property type="evidence" value="ECO:0007669"/>
    <property type="project" value="InterPro"/>
</dbReference>
<evidence type="ECO:0000256" key="3">
    <source>
        <dbReference type="ARBA" id="ARBA00012663"/>
    </source>
</evidence>
<reference evidence="8 9" key="1">
    <citation type="submission" date="2018-10" db="EMBL/GenBank/DDBJ databases">
        <authorList>
            <person name="Li J."/>
        </authorList>
    </citation>
    <scope>NUCLEOTIDE SEQUENCE [LARGE SCALE GENOMIC DNA]</scope>
    <source>
        <strain evidence="8 9">IF 016277</strain>
    </source>
</reference>
<evidence type="ECO:0000259" key="7">
    <source>
        <dbReference type="Pfam" id="PF00728"/>
    </source>
</evidence>
<dbReference type="SUPFAM" id="SSF51445">
    <property type="entry name" value="(Trans)glycosidases"/>
    <property type="match status" value="1"/>
</dbReference>
<dbReference type="EC" id="3.2.1.52" evidence="3"/>
<organism evidence="8 9">
    <name type="scientific">Mycetocola tolaasinivorans</name>
    <dbReference type="NCBI Taxonomy" id="76635"/>
    <lineage>
        <taxon>Bacteria</taxon>
        <taxon>Bacillati</taxon>
        <taxon>Actinomycetota</taxon>
        <taxon>Actinomycetes</taxon>
        <taxon>Micrococcales</taxon>
        <taxon>Microbacteriaceae</taxon>
        <taxon>Mycetocola</taxon>
    </lineage>
</organism>
<evidence type="ECO:0000256" key="5">
    <source>
        <dbReference type="PIRSR" id="PIRSR625705-1"/>
    </source>
</evidence>
<dbReference type="InterPro" id="IPR025705">
    <property type="entry name" value="Beta_hexosaminidase_sua/sub"/>
</dbReference>
<keyword evidence="9" id="KW-1185">Reference proteome</keyword>
<accession>A0A3L7AET7</accession>
<feature type="domain" description="Glycoside hydrolase family 20 catalytic" evidence="7">
    <location>
        <begin position="145"/>
        <end position="298"/>
    </location>
</feature>
<comment type="similarity">
    <text evidence="2">Belongs to the glycosyl hydrolase 20 family.</text>
</comment>
<dbReference type="AlphaFoldDB" id="A0A3L7AET7"/>
<dbReference type="Proteomes" id="UP000272503">
    <property type="component" value="Unassembled WGS sequence"/>
</dbReference>
<dbReference type="EMBL" id="RCUX01000001">
    <property type="protein sequence ID" value="RLP77912.1"/>
    <property type="molecule type" value="Genomic_DNA"/>
</dbReference>
<dbReference type="PRINTS" id="PR00738">
    <property type="entry name" value="GLHYDRLASE20"/>
</dbReference>
<dbReference type="SUPFAM" id="SSF55545">
    <property type="entry name" value="beta-N-acetylhexosaminidase-like domain"/>
    <property type="match status" value="1"/>
</dbReference>
<dbReference type="Gene3D" id="3.20.20.80">
    <property type="entry name" value="Glycosidases"/>
    <property type="match status" value="1"/>
</dbReference>
<dbReference type="PANTHER" id="PTHR22600">
    <property type="entry name" value="BETA-HEXOSAMINIDASE"/>
    <property type="match status" value="1"/>
</dbReference>
<comment type="catalytic activity">
    <reaction evidence="1">
        <text>Hydrolysis of terminal non-reducing N-acetyl-D-hexosamine residues in N-acetyl-beta-D-hexosaminides.</text>
        <dbReference type="EC" id="3.2.1.52"/>
    </reaction>
</comment>
<evidence type="ECO:0000256" key="2">
    <source>
        <dbReference type="ARBA" id="ARBA00006285"/>
    </source>
</evidence>
<dbReference type="PANTHER" id="PTHR22600:SF57">
    <property type="entry name" value="BETA-N-ACETYLHEXOSAMINIDASE"/>
    <property type="match status" value="1"/>
</dbReference>
<evidence type="ECO:0000313" key="8">
    <source>
        <dbReference type="EMBL" id="RLP77912.1"/>
    </source>
</evidence>
<dbReference type="InterPro" id="IPR029018">
    <property type="entry name" value="Hex-like_dom2"/>
</dbReference>
<dbReference type="GO" id="GO:0030203">
    <property type="term" value="P:glycosaminoglycan metabolic process"/>
    <property type="evidence" value="ECO:0007669"/>
    <property type="project" value="TreeGrafter"/>
</dbReference>
<feature type="active site" description="Proton donor" evidence="5">
    <location>
        <position position="297"/>
    </location>
</feature>
<protein>
    <recommendedName>
        <fullName evidence="3">beta-N-acetylhexosaminidase</fullName>
        <ecNumber evidence="3">3.2.1.52</ecNumber>
    </recommendedName>
</protein>
<feature type="domain" description="Glycoside hydrolase family 20 catalytic" evidence="7">
    <location>
        <begin position="307"/>
        <end position="487"/>
    </location>
</feature>
<sequence>MSHSTIPTLIPHPLRASTAGSTPTGAELRVALADASLGPILETVTALAARTRRVPVVHVTTDAHVRVELGLDADAAGIAPAAGFDPRPQGADERFVIVSEDGVSVVRAVSTEGAFRGLITILQALELAEEGITLPALTVVDGPAYAWRGLSFDTVRHLYPREELHAVIDLLAYHRFSVLHLHLSDTQGWRLESPAYPLVGSRGTDGAREHLTRAEFSDLVAYAAARFITVIPELDLPGHTAAAIAAYPELDIVGGFDHPQVKYLAPHNAAAVTFAQTVLTELAEISPSPYLHIGGDEAFGMPDDEYAEFVRILHTHVRSLGKRVVGWQEAARAEVFEPTDVLQFWIAEKDAFDAEAMRAAVPEEYHPLVEMAAKTFAHAPGDIGLANARDTPILVSSSSPLYLDRRHAEGRLDADGSTEPGFPHYEPERTADLGSWNPAEHARTALQNARVVGVEAAIWAETIEGIDDLAFLLLPRLPLVAERMWQPAAYDWTETAIRLRAQTAAWNNLGFANHYRSVDVFGEPELAAASE</sequence>
<keyword evidence="4" id="KW-0378">Hydrolase</keyword>